<dbReference type="RefSeq" id="WP_011915689.1">
    <property type="nucleotide sequence ID" value="NC_009437.1"/>
</dbReference>
<dbReference type="HOGENOM" id="CLU_1988515_0_0_9"/>
<protein>
    <recommendedName>
        <fullName evidence="3">Flagellar assembly protein H</fullName>
    </recommendedName>
</protein>
<dbReference type="KEGG" id="csc:Csac_0071"/>
<dbReference type="eggNOG" id="COG5464">
    <property type="taxonomic scope" value="Bacteria"/>
</dbReference>
<keyword evidence="2" id="KW-1185">Reference proteome</keyword>
<accession>A4XFP0</accession>
<dbReference type="AlphaFoldDB" id="A4XFP0"/>
<proteinExistence type="predicted"/>
<organism evidence="1 2">
    <name type="scientific">Caldicellulosiruptor saccharolyticus (strain ATCC 43494 / DSM 8903 / Tp8T 6331)</name>
    <dbReference type="NCBI Taxonomy" id="351627"/>
    <lineage>
        <taxon>Bacteria</taxon>
        <taxon>Bacillati</taxon>
        <taxon>Bacillota</taxon>
        <taxon>Bacillota incertae sedis</taxon>
        <taxon>Caldicellulosiruptorales</taxon>
        <taxon>Caldicellulosiruptoraceae</taxon>
        <taxon>Caldicellulosiruptor</taxon>
    </lineage>
</organism>
<evidence type="ECO:0008006" key="3">
    <source>
        <dbReference type="Google" id="ProtNLM"/>
    </source>
</evidence>
<dbReference type="Proteomes" id="UP000000256">
    <property type="component" value="Chromosome"/>
</dbReference>
<gene>
    <name evidence="1" type="ordered locus">Csac_0071</name>
</gene>
<sequence>MFSSLFAIMFLRKHLKLFLEFEEYLQSAEEKVIEVLKACLPAALRKLAKKEIETARQAIEELRGCVKVMPLFQNLRKIREELIFEGLQQGLQQGIQQGLQQGIQQGFEQGKIETAEKMIMKGYSD</sequence>
<reference evidence="1 2" key="1">
    <citation type="journal article" date="2008" name="Appl. Environ. Microbiol.">
        <title>Hydrogenomics of the extremely thermophilic bacterium Caldicellulosiruptor saccharolyticus.</title>
        <authorList>
            <person name="van de Werken H.J."/>
            <person name="Verhaart M.R."/>
            <person name="VanFossen A.L."/>
            <person name="Willquist K."/>
            <person name="Lewis D.L."/>
            <person name="Nichols J.D."/>
            <person name="Goorissen H.P."/>
            <person name="Mongodin E.F."/>
            <person name="Nelson K.E."/>
            <person name="van Niel E.W."/>
            <person name="Stams A.J."/>
            <person name="Ward D.E."/>
            <person name="de Vos W.M."/>
            <person name="van der Oost J."/>
            <person name="Kelly R.M."/>
            <person name="Kengen S.W."/>
        </authorList>
    </citation>
    <scope>NUCLEOTIDE SEQUENCE [LARGE SCALE GENOMIC DNA]</scope>
    <source>
        <strain evidence="2">ATCC 43494 / DSM 8903 / Tp8T 6331</strain>
    </source>
</reference>
<dbReference type="EMBL" id="CP000679">
    <property type="protein sequence ID" value="ABP65725.1"/>
    <property type="molecule type" value="Genomic_DNA"/>
</dbReference>
<evidence type="ECO:0000313" key="1">
    <source>
        <dbReference type="EMBL" id="ABP65725.1"/>
    </source>
</evidence>
<name>A4XFP0_CALS8</name>
<evidence type="ECO:0000313" key="2">
    <source>
        <dbReference type="Proteomes" id="UP000000256"/>
    </source>
</evidence>